<organism evidence="4 5">
    <name type="scientific">Helicobacter cinaedi CCUG 18818 = ATCC BAA-847</name>
    <dbReference type="NCBI Taxonomy" id="537971"/>
    <lineage>
        <taxon>Bacteria</taxon>
        <taxon>Pseudomonadati</taxon>
        <taxon>Campylobacterota</taxon>
        <taxon>Epsilonproteobacteria</taxon>
        <taxon>Campylobacterales</taxon>
        <taxon>Helicobacteraceae</taxon>
        <taxon>Helicobacter</taxon>
    </lineage>
</organism>
<keyword evidence="3 4" id="KW-0012">Acyltransferase</keyword>
<dbReference type="SUPFAM" id="SSF51161">
    <property type="entry name" value="Trimeric LpxA-like enzymes"/>
    <property type="match status" value="1"/>
</dbReference>
<dbReference type="KEGG" id="hcb:HCBAA847_0832"/>
<evidence type="ECO:0000256" key="1">
    <source>
        <dbReference type="ARBA" id="ARBA00007274"/>
    </source>
</evidence>
<dbReference type="Gene3D" id="2.160.10.10">
    <property type="entry name" value="Hexapeptide repeat proteins"/>
    <property type="match status" value="1"/>
</dbReference>
<reference evidence="4 5" key="1">
    <citation type="journal article" date="2012" name="J. Bacteriol.">
        <title>Complete Genome Sequence of Helicobacter cinaedi Type Strain ATCC BAA-847.</title>
        <authorList>
            <person name="Miyoshi-Akiyama T."/>
            <person name="Takeshita N."/>
            <person name="Ohmagari N."/>
            <person name="Kirikae T."/>
        </authorList>
    </citation>
    <scope>NUCLEOTIDE SEQUENCE [LARGE SCALE GENOMIC DNA]</scope>
    <source>
        <strain evidence="4 5">ATCC BAA-847</strain>
    </source>
</reference>
<proteinExistence type="inferred from homology"/>
<dbReference type="GO" id="GO:0008870">
    <property type="term" value="F:galactoside O-acetyltransferase activity"/>
    <property type="evidence" value="ECO:0007669"/>
    <property type="project" value="UniProtKB-EC"/>
</dbReference>
<dbReference type="InterPro" id="IPR050179">
    <property type="entry name" value="Trans_hexapeptide_repeat"/>
</dbReference>
<evidence type="ECO:0000256" key="3">
    <source>
        <dbReference type="ARBA" id="ARBA00023315"/>
    </source>
</evidence>
<dbReference type="PANTHER" id="PTHR43300:SF12">
    <property type="entry name" value="CHLORAMPHENICOL ACETYLTRANSFERASE"/>
    <property type="match status" value="1"/>
</dbReference>
<evidence type="ECO:0000313" key="5">
    <source>
        <dbReference type="Proteomes" id="UP000006036"/>
    </source>
</evidence>
<sequence length="236" mass="25485">MHNTIKYNIDGFYTINELLDLGIKIPKNPKNIFISKKASLYNAERISVGNYVRIDDFAILSGNIQIGSFIHIGAWASLSGGEVGIVLEDFCGLSQRVSLFSSSDDYSGKSLTNPMIPSNFKSVSTSKIVLQKHCIVGAGSVILPSSKGLSEGVSVGALSLVVRPTKPFGIYFGNPAKRILERSKNILTLEKEFLKSLKSEFLTGGGAVTLPFINPLISFARLSTHLQSPYVLKGAA</sequence>
<dbReference type="Proteomes" id="UP000006036">
    <property type="component" value="Chromosome 1"/>
</dbReference>
<evidence type="ECO:0000313" key="4">
    <source>
        <dbReference type="EMBL" id="BAM32070.1"/>
    </source>
</evidence>
<evidence type="ECO:0000256" key="2">
    <source>
        <dbReference type="ARBA" id="ARBA00022679"/>
    </source>
</evidence>
<dbReference type="AlphaFoldDB" id="A0AAI8QGT1"/>
<dbReference type="RefSeq" id="WP_015453404.1">
    <property type="nucleotide sequence ID" value="NC_020555.1"/>
</dbReference>
<dbReference type="EMBL" id="AP012492">
    <property type="protein sequence ID" value="BAM32070.1"/>
    <property type="molecule type" value="Genomic_DNA"/>
</dbReference>
<accession>A0AAI8QGT1</accession>
<protein>
    <submittedName>
        <fullName evidence="4">Galactoside O-acetyltransferase</fullName>
        <ecNumber evidence="4">2.3.1.18</ecNumber>
    </submittedName>
</protein>
<keyword evidence="2 4" id="KW-0808">Transferase</keyword>
<gene>
    <name evidence="4" type="ORF">HCBAA847_0832</name>
</gene>
<name>A0AAI8QGT1_9HELI</name>
<dbReference type="EC" id="2.3.1.18" evidence="4"/>
<dbReference type="PANTHER" id="PTHR43300">
    <property type="entry name" value="ACETYLTRANSFERASE"/>
    <property type="match status" value="1"/>
</dbReference>
<dbReference type="InterPro" id="IPR011004">
    <property type="entry name" value="Trimer_LpxA-like_sf"/>
</dbReference>
<comment type="similarity">
    <text evidence="1">Belongs to the transferase hexapeptide repeat family.</text>
</comment>